<feature type="transmembrane region" description="Helical" evidence="1">
    <location>
        <begin position="46"/>
        <end position="68"/>
    </location>
</feature>
<keyword evidence="3" id="KW-1185">Reference proteome</keyword>
<comment type="caution">
    <text evidence="2">The sequence shown here is derived from an EMBL/GenBank/DDBJ whole genome shotgun (WGS) entry which is preliminary data.</text>
</comment>
<accession>A0ABQ4PMA8</accession>
<organism evidence="2 3">
    <name type="scientific">Shewanella sairae</name>
    <dbReference type="NCBI Taxonomy" id="190310"/>
    <lineage>
        <taxon>Bacteria</taxon>
        <taxon>Pseudomonadati</taxon>
        <taxon>Pseudomonadota</taxon>
        <taxon>Gammaproteobacteria</taxon>
        <taxon>Alteromonadales</taxon>
        <taxon>Shewanellaceae</taxon>
        <taxon>Shewanella</taxon>
    </lineage>
</organism>
<feature type="transmembrane region" description="Helical" evidence="1">
    <location>
        <begin position="12"/>
        <end position="34"/>
    </location>
</feature>
<keyword evidence="1" id="KW-0812">Transmembrane</keyword>
<feature type="transmembrane region" description="Helical" evidence="1">
    <location>
        <begin position="75"/>
        <end position="92"/>
    </location>
</feature>
<gene>
    <name evidence="2" type="ORF">TUM4438_32800</name>
</gene>
<sequence length="136" mass="14571">MNKSAQLLLDRLAITASALCAVHCIAAPLLLVVFPSLLALPVGDHFYHMLMVWFVIPTSSIAVLMGCTRHKDPKVLVLAFFGITGLAASAVFGHDLLGETGEKLATLAASCFLVAAHWRNYSLCRSDACDNAKSEN</sequence>
<name>A0ABQ4PMA8_9GAMM</name>
<dbReference type="EMBL" id="BPEY01000068">
    <property type="protein sequence ID" value="GIU49359.1"/>
    <property type="molecule type" value="Genomic_DNA"/>
</dbReference>
<protein>
    <recommendedName>
        <fullName evidence="4">MerC domain-containing protein</fullName>
    </recommendedName>
</protein>
<dbReference type="Proteomes" id="UP000887104">
    <property type="component" value="Unassembled WGS sequence"/>
</dbReference>
<proteinExistence type="predicted"/>
<evidence type="ECO:0000313" key="2">
    <source>
        <dbReference type="EMBL" id="GIU49359.1"/>
    </source>
</evidence>
<dbReference type="RefSeq" id="WP_220782242.1">
    <property type="nucleotide sequence ID" value="NZ_BPEY01000068.1"/>
</dbReference>
<keyword evidence="1" id="KW-1133">Transmembrane helix</keyword>
<dbReference type="Pfam" id="PF03203">
    <property type="entry name" value="MerC"/>
    <property type="match status" value="1"/>
</dbReference>
<evidence type="ECO:0000256" key="1">
    <source>
        <dbReference type="SAM" id="Phobius"/>
    </source>
</evidence>
<reference evidence="2" key="1">
    <citation type="submission" date="2021-05" db="EMBL/GenBank/DDBJ databases">
        <title>Molecular characterization for Shewanella algae harboring chromosomal blaOXA-55-like strains isolated from clinical and environment sample.</title>
        <authorList>
            <person name="Ohama Y."/>
            <person name="Aoki K."/>
            <person name="Harada S."/>
            <person name="Moriya K."/>
            <person name="Ishii Y."/>
            <person name="Tateda K."/>
        </authorList>
    </citation>
    <scope>NUCLEOTIDE SEQUENCE</scope>
    <source>
        <strain evidence="2">JCM 11563</strain>
    </source>
</reference>
<evidence type="ECO:0008006" key="4">
    <source>
        <dbReference type="Google" id="ProtNLM"/>
    </source>
</evidence>
<keyword evidence="1" id="KW-0472">Membrane</keyword>
<evidence type="ECO:0000313" key="3">
    <source>
        <dbReference type="Proteomes" id="UP000887104"/>
    </source>
</evidence>
<dbReference type="InterPro" id="IPR004891">
    <property type="entry name" value="Mercury-R_MerC"/>
</dbReference>